<reference evidence="3" key="1">
    <citation type="submission" date="2017-01" db="EMBL/GenBank/DDBJ databases">
        <authorList>
            <person name="Varghese N."/>
            <person name="Submissions S."/>
        </authorList>
    </citation>
    <scope>NUCLEOTIDE SEQUENCE [LARGE SCALE GENOMIC DNA]</scope>
    <source>
        <strain evidence="3">DSM 23127</strain>
    </source>
</reference>
<dbReference type="InterPro" id="IPR016977">
    <property type="entry name" value="ComGF"/>
</dbReference>
<name>A0A1N7IIU7_9BACI</name>
<keyword evidence="1" id="KW-1133">Transmembrane helix</keyword>
<dbReference type="STRING" id="570947.SAMN05421687_101131"/>
<evidence type="ECO:0000313" key="3">
    <source>
        <dbReference type="Proteomes" id="UP000187608"/>
    </source>
</evidence>
<evidence type="ECO:0000256" key="1">
    <source>
        <dbReference type="SAM" id="Phobius"/>
    </source>
</evidence>
<keyword evidence="3" id="KW-1185">Reference proteome</keyword>
<dbReference type="OrthoDB" id="2361316at2"/>
<dbReference type="Pfam" id="PF15980">
    <property type="entry name" value="ComGF"/>
    <property type="match status" value="1"/>
</dbReference>
<accession>A0A1N7IIU7</accession>
<protein>
    <submittedName>
        <fullName evidence="2">Competence protein ComGF</fullName>
    </submittedName>
</protein>
<gene>
    <name evidence="2" type="ORF">SAMN05421687_101131</name>
</gene>
<evidence type="ECO:0000313" key="2">
    <source>
        <dbReference type="EMBL" id="SIS36911.1"/>
    </source>
</evidence>
<sequence length="142" mass="16446">MKSVFMIEHGKGFTLAEVLLSLTVLMTTLIILVPLMYHLRPEDWNEDWSHHQFVYLIQEELNTASSIEAGGNVLSLINSENETITIEKYQNMVRRRVSGRGHEVWLYNVNSIDFSYTFGEVQTEIVFKGGGRFDKIFFIPEK</sequence>
<dbReference type="RefSeq" id="WP_076556407.1">
    <property type="nucleotide sequence ID" value="NZ_FTOC01000001.1"/>
</dbReference>
<dbReference type="NCBIfam" id="NF041002">
    <property type="entry name" value="pilin_ComGF"/>
    <property type="match status" value="1"/>
</dbReference>
<dbReference type="Proteomes" id="UP000187608">
    <property type="component" value="Unassembled WGS sequence"/>
</dbReference>
<proteinExistence type="predicted"/>
<keyword evidence="1" id="KW-0472">Membrane</keyword>
<organism evidence="2 3">
    <name type="scientific">Salimicrobium flavidum</name>
    <dbReference type="NCBI Taxonomy" id="570947"/>
    <lineage>
        <taxon>Bacteria</taxon>
        <taxon>Bacillati</taxon>
        <taxon>Bacillota</taxon>
        <taxon>Bacilli</taxon>
        <taxon>Bacillales</taxon>
        <taxon>Bacillaceae</taxon>
        <taxon>Salimicrobium</taxon>
    </lineage>
</organism>
<keyword evidence="1" id="KW-0812">Transmembrane</keyword>
<dbReference type="EMBL" id="FTOC01000001">
    <property type="protein sequence ID" value="SIS36911.1"/>
    <property type="molecule type" value="Genomic_DNA"/>
</dbReference>
<dbReference type="AlphaFoldDB" id="A0A1N7IIU7"/>
<feature type="transmembrane region" description="Helical" evidence="1">
    <location>
        <begin position="12"/>
        <end position="37"/>
    </location>
</feature>